<reference evidence="5 6" key="1">
    <citation type="submission" date="2018-11" db="EMBL/GenBank/DDBJ databases">
        <title>Novel Erysipelotrichaceae bacterium isolated from small intestine of a swine.</title>
        <authorList>
            <person name="Kim J.S."/>
            <person name="Choe H."/>
            <person name="Lee Y.R."/>
            <person name="Kim K.M."/>
            <person name="Park D.S."/>
        </authorList>
    </citation>
    <scope>NUCLEOTIDE SEQUENCE [LARGE SCALE GENOMIC DNA]</scope>
    <source>
        <strain evidence="5 6">SG0102</strain>
    </source>
</reference>
<dbReference type="InterPro" id="IPR050090">
    <property type="entry name" value="Tyrosine_recombinase_XerCD"/>
</dbReference>
<dbReference type="PROSITE" id="PS51898">
    <property type="entry name" value="TYR_RECOMBINASE"/>
    <property type="match status" value="1"/>
</dbReference>
<dbReference type="PANTHER" id="PTHR30349">
    <property type="entry name" value="PHAGE INTEGRASE-RELATED"/>
    <property type="match status" value="1"/>
</dbReference>
<dbReference type="Pfam" id="PF00589">
    <property type="entry name" value="Phage_integrase"/>
    <property type="match status" value="1"/>
</dbReference>
<dbReference type="OrthoDB" id="9766545at2"/>
<dbReference type="GO" id="GO:0015074">
    <property type="term" value="P:DNA integration"/>
    <property type="evidence" value="ECO:0007669"/>
    <property type="project" value="InterPro"/>
</dbReference>
<dbReference type="InterPro" id="IPR002104">
    <property type="entry name" value="Integrase_catalytic"/>
</dbReference>
<dbReference type="Proteomes" id="UP000268059">
    <property type="component" value="Chromosome"/>
</dbReference>
<accession>A0A3G9J7A2</accession>
<evidence type="ECO:0000259" key="4">
    <source>
        <dbReference type="PROSITE" id="PS51898"/>
    </source>
</evidence>
<dbReference type="RefSeq" id="WP_125119726.1">
    <property type="nucleotide sequence ID" value="NZ_AP019309.1"/>
</dbReference>
<feature type="domain" description="Tyr recombinase" evidence="4">
    <location>
        <begin position="102"/>
        <end position="301"/>
    </location>
</feature>
<dbReference type="Gene3D" id="1.10.443.10">
    <property type="entry name" value="Intergrase catalytic core"/>
    <property type="match status" value="1"/>
</dbReference>
<proteinExistence type="inferred from homology"/>
<organism evidence="5 6">
    <name type="scientific">Intestinibaculum porci</name>
    <dbReference type="NCBI Taxonomy" id="2487118"/>
    <lineage>
        <taxon>Bacteria</taxon>
        <taxon>Bacillati</taxon>
        <taxon>Bacillota</taxon>
        <taxon>Erysipelotrichia</taxon>
        <taxon>Erysipelotrichales</taxon>
        <taxon>Erysipelotrichaceae</taxon>
        <taxon>Intestinibaculum</taxon>
    </lineage>
</organism>
<evidence type="ECO:0000313" key="5">
    <source>
        <dbReference type="EMBL" id="BBH26940.1"/>
    </source>
</evidence>
<gene>
    <name evidence="5" type="ORF">SG0102_18740</name>
</gene>
<dbReference type="InParanoid" id="A0A3G9J7A2"/>
<protein>
    <recommendedName>
        <fullName evidence="4">Tyr recombinase domain-containing protein</fullName>
    </recommendedName>
</protein>
<dbReference type="GO" id="GO:0006310">
    <property type="term" value="P:DNA recombination"/>
    <property type="evidence" value="ECO:0007669"/>
    <property type="project" value="UniProtKB-KW"/>
</dbReference>
<dbReference type="InterPro" id="IPR013762">
    <property type="entry name" value="Integrase-like_cat_sf"/>
</dbReference>
<evidence type="ECO:0000256" key="1">
    <source>
        <dbReference type="ARBA" id="ARBA00008857"/>
    </source>
</evidence>
<dbReference type="KEGG" id="ebm:SG0102_18740"/>
<keyword evidence="6" id="KW-1185">Reference proteome</keyword>
<comment type="similarity">
    <text evidence="1">Belongs to the 'phage' integrase family.</text>
</comment>
<dbReference type="PANTHER" id="PTHR30349:SF41">
    <property type="entry name" value="INTEGRASE_RECOMBINASE PROTEIN MJ0367-RELATED"/>
    <property type="match status" value="1"/>
</dbReference>
<evidence type="ECO:0000256" key="3">
    <source>
        <dbReference type="ARBA" id="ARBA00023172"/>
    </source>
</evidence>
<dbReference type="GO" id="GO:0003677">
    <property type="term" value="F:DNA binding"/>
    <property type="evidence" value="ECO:0007669"/>
    <property type="project" value="UniProtKB-KW"/>
</dbReference>
<sequence length="313" mass="37174">MKETLSIYGAYISEYISYRISNGFSASTFDKLYMFDRFLAEKNYNQKILTKEIIDEWDKRRETESNVTQLKRISTVRIFCIYLNSIGVQAHVSRTSIKVVKTVPFVFTRKEIINLFKELDKYFRTKSHHYRYMMPVLFRLMYTTGMRVGEAVSLRHEHIDLKRNVIVVENGKNKLTRLVYMSDDVSSMMSDYMKKIFNEKSLSQWLFPSTKADKHIVSSTVADYFSRVIRKMGYTNPDYHPVPHSLRHSYCVHVIDGWIKNGENLNELMPYLEKQMGHKNHKSTWYYYHMVYDSYECVVTKTRDIYPEVSDDG</sequence>
<name>A0A3G9J7A2_9FIRM</name>
<keyword evidence="3" id="KW-0233">DNA recombination</keyword>
<dbReference type="EMBL" id="AP019309">
    <property type="protein sequence ID" value="BBH26940.1"/>
    <property type="molecule type" value="Genomic_DNA"/>
</dbReference>
<dbReference type="AlphaFoldDB" id="A0A3G9J7A2"/>
<keyword evidence="2" id="KW-0238">DNA-binding</keyword>
<dbReference type="InterPro" id="IPR011010">
    <property type="entry name" value="DNA_brk_join_enz"/>
</dbReference>
<evidence type="ECO:0000256" key="2">
    <source>
        <dbReference type="ARBA" id="ARBA00023125"/>
    </source>
</evidence>
<dbReference type="SUPFAM" id="SSF56349">
    <property type="entry name" value="DNA breaking-rejoining enzymes"/>
    <property type="match status" value="1"/>
</dbReference>
<evidence type="ECO:0000313" key="6">
    <source>
        <dbReference type="Proteomes" id="UP000268059"/>
    </source>
</evidence>